<comment type="caution">
    <text evidence="1">The sequence shown here is derived from an EMBL/GenBank/DDBJ whole genome shotgun (WGS) entry which is preliminary data.</text>
</comment>
<name>A0A8J4YFH9_CHIOP</name>
<evidence type="ECO:0000313" key="1">
    <source>
        <dbReference type="EMBL" id="KAG0727150.1"/>
    </source>
</evidence>
<accession>A0A8J4YFH9</accession>
<keyword evidence="2" id="KW-1185">Reference proteome</keyword>
<reference evidence="1" key="1">
    <citation type="submission" date="2020-07" db="EMBL/GenBank/DDBJ databases">
        <title>The High-quality genome of the commercially important snow crab, Chionoecetes opilio.</title>
        <authorList>
            <person name="Jeong J.-H."/>
            <person name="Ryu S."/>
        </authorList>
    </citation>
    <scope>NUCLEOTIDE SEQUENCE</scope>
    <source>
        <strain evidence="1">MADBK_172401_WGS</strain>
        <tissue evidence="1">Digestive gland</tissue>
    </source>
</reference>
<gene>
    <name evidence="1" type="ORF">GWK47_035250</name>
</gene>
<organism evidence="1 2">
    <name type="scientific">Chionoecetes opilio</name>
    <name type="common">Atlantic snow crab</name>
    <name type="synonym">Cancer opilio</name>
    <dbReference type="NCBI Taxonomy" id="41210"/>
    <lineage>
        <taxon>Eukaryota</taxon>
        <taxon>Metazoa</taxon>
        <taxon>Ecdysozoa</taxon>
        <taxon>Arthropoda</taxon>
        <taxon>Crustacea</taxon>
        <taxon>Multicrustacea</taxon>
        <taxon>Malacostraca</taxon>
        <taxon>Eumalacostraca</taxon>
        <taxon>Eucarida</taxon>
        <taxon>Decapoda</taxon>
        <taxon>Pleocyemata</taxon>
        <taxon>Brachyura</taxon>
        <taxon>Eubrachyura</taxon>
        <taxon>Majoidea</taxon>
        <taxon>Majidae</taxon>
        <taxon>Chionoecetes</taxon>
    </lineage>
</organism>
<proteinExistence type="predicted"/>
<evidence type="ECO:0000313" key="2">
    <source>
        <dbReference type="Proteomes" id="UP000770661"/>
    </source>
</evidence>
<protein>
    <submittedName>
        <fullName evidence="1">Uncharacterized protein</fullName>
    </submittedName>
</protein>
<dbReference type="Proteomes" id="UP000770661">
    <property type="component" value="Unassembled WGS sequence"/>
</dbReference>
<sequence>MPTLILLRKFPQALTVREPNSFPQRSHLPPSQPSTQLYSNFYYFPSPAPQPPGILISFLVDEMPQYARTHRRRATEGVRGRRQRGGLRLSPPIGRQLYTLCVHLLDVRDGGRENVPHPGDAAHKAALVLAARERGPSTASPLVSNVLVLRVAILGGCGNPARCGTPCTCALWNTTSAATSLRCSSESRGLTGSNWAGGSGESAASTNRRARRWMLSSLIVCEAAHDIQERAAYSK</sequence>
<dbReference type="AlphaFoldDB" id="A0A8J4YFH9"/>
<dbReference type="EMBL" id="JACEEZ010003669">
    <property type="protein sequence ID" value="KAG0727150.1"/>
    <property type="molecule type" value="Genomic_DNA"/>
</dbReference>